<dbReference type="GO" id="GO:0005829">
    <property type="term" value="C:cytosol"/>
    <property type="evidence" value="ECO:0007669"/>
    <property type="project" value="GOC"/>
</dbReference>
<organism evidence="11 12">
    <name type="scientific">Trichomonascus ciferrii</name>
    <dbReference type="NCBI Taxonomy" id="44093"/>
    <lineage>
        <taxon>Eukaryota</taxon>
        <taxon>Fungi</taxon>
        <taxon>Dikarya</taxon>
        <taxon>Ascomycota</taxon>
        <taxon>Saccharomycotina</taxon>
        <taxon>Dipodascomycetes</taxon>
        <taxon>Dipodascales</taxon>
        <taxon>Trichomonascaceae</taxon>
        <taxon>Trichomonascus</taxon>
        <taxon>Trichomonascus ciferrii complex</taxon>
    </lineage>
</organism>
<evidence type="ECO:0000259" key="8">
    <source>
        <dbReference type="Pfam" id="PF04118"/>
    </source>
</evidence>
<dbReference type="GO" id="GO:0000139">
    <property type="term" value="C:Golgi membrane"/>
    <property type="evidence" value="ECO:0007669"/>
    <property type="project" value="UniProtKB-SubCell"/>
</dbReference>
<dbReference type="Pfam" id="PF04118">
    <property type="entry name" value="Dopey_N"/>
    <property type="match status" value="1"/>
</dbReference>
<dbReference type="Pfam" id="PF24598">
    <property type="entry name" value="DOP1_C"/>
    <property type="match status" value="1"/>
</dbReference>
<dbReference type="GO" id="GO:0005802">
    <property type="term" value="C:trans-Golgi network"/>
    <property type="evidence" value="ECO:0007669"/>
    <property type="project" value="TreeGrafter"/>
</dbReference>
<comment type="similarity">
    <text evidence="6">Belongs to the DOP1 family.</text>
</comment>
<evidence type="ECO:0000256" key="4">
    <source>
        <dbReference type="ARBA" id="ARBA00023034"/>
    </source>
</evidence>
<dbReference type="OrthoDB" id="297643at2759"/>
<dbReference type="GO" id="GO:0006895">
    <property type="term" value="P:Golgi to endosome transport"/>
    <property type="evidence" value="ECO:0007669"/>
    <property type="project" value="InterPro"/>
</dbReference>
<dbReference type="EMBL" id="SWFS01000007">
    <property type="protein sequence ID" value="KAA8917810.1"/>
    <property type="molecule type" value="Genomic_DNA"/>
</dbReference>
<dbReference type="InterPro" id="IPR056457">
    <property type="entry name" value="DOP1_C"/>
</dbReference>
<comment type="subcellular location">
    <subcellularLocation>
        <location evidence="1">Golgi apparatus membrane</location>
        <topology evidence="1">Peripheral membrane protein</topology>
    </subcellularLocation>
</comment>
<name>A0A642VEK1_9ASCO</name>
<dbReference type="InterPro" id="IPR007249">
    <property type="entry name" value="DOP1_N"/>
</dbReference>
<evidence type="ECO:0000256" key="3">
    <source>
        <dbReference type="ARBA" id="ARBA00022927"/>
    </source>
</evidence>
<dbReference type="InterPro" id="IPR056458">
    <property type="entry name" value="TPR_DOP1_M"/>
</dbReference>
<dbReference type="Proteomes" id="UP000761534">
    <property type="component" value="Unassembled WGS sequence"/>
</dbReference>
<keyword evidence="3" id="KW-0653">Protein transport</keyword>
<protein>
    <submittedName>
        <fullName evidence="11">Uncharacterized protein</fullName>
    </submittedName>
</protein>
<feature type="compositionally biased region" description="Low complexity" evidence="7">
    <location>
        <begin position="1049"/>
        <end position="1066"/>
    </location>
</feature>
<proteinExistence type="inferred from homology"/>
<dbReference type="SUPFAM" id="SSF48371">
    <property type="entry name" value="ARM repeat"/>
    <property type="match status" value="2"/>
</dbReference>
<feature type="domain" description="DOP1-like C-terminal" evidence="10">
    <location>
        <begin position="1244"/>
        <end position="1682"/>
    </location>
</feature>
<evidence type="ECO:0000256" key="6">
    <source>
        <dbReference type="ARBA" id="ARBA00046326"/>
    </source>
</evidence>
<accession>A0A642VEK1</accession>
<evidence type="ECO:0000256" key="2">
    <source>
        <dbReference type="ARBA" id="ARBA00022448"/>
    </source>
</evidence>
<evidence type="ECO:0000313" key="11">
    <source>
        <dbReference type="EMBL" id="KAA8917810.1"/>
    </source>
</evidence>
<sequence>MGSPMAKGGNNGKFDNGMIYGMYCQVGAGQSNFSPRQGFLTQITSPENNGTNSCLDAKWKQFSGNVERALGVWDSVEEWADYISFLGKLLKALRGGGSYNNIPNGPIVACRLSQCLQPGLPSGVHQKALEVYGTVFKMLGADQLYAELGVWLPGILPLMTYASISVKPTLISLYQEHVLTLPALPRHVIKPLILALLPGIDDESSESFDDVFKLLDDIKLKLNDDTHFWACFFLVIISSADRRLGALAWCNKRLPKFSVQDFAQLERAEERRSSGKTEYKTLARQSMSYEAQMATGPDPGLLIRAFCRGLEDEQPLVQRGFLEFLVKNLELQSVPLQMLADQSDLERLLVSVCSTVLRRDMSLNRRLWNWLLGPDPETGEKVSRDEYFAKYALEPLVKGILKMFEENVNEEYTTGDKTKPFKICLSILDRWEVGGSVVPRVLIPSIRAVKQYCDRHPADEEDVVRSASTFIDGVEAVHIWHDIVELILAGDLELTLFVLETFNVNEEEMVITHLPLALLVLFGQYEQVSGNGKMELWYSVCSIMLGFIPDRAFLPLEHSTPPQNIQELIKRAYSESPEDFQSPISAATLSELVLDKLAEFLSGELRKEESNYVVPLCDMLCEALAKVPHAIESWRHDGLVGALLQCTETSGVLTKTVPLFTTIVGGMDNKAEVDKLVAKTLKQLWEGLITHSAFSTSDDHVRLVRGIWLLHEMLMEKDPKRVESGLASLFVDEHYLDVDQARAFSALWYHSVDRTNCEDVLLRTLYLMIDKLCLDGEWPVLVSHWLDFVVSSKTTEALFTMLLQPITSTGFLEADVTKLSESDDIELFVYYVQSFSRVLKAHGGVKNAFFLHHETPKTLAQCLVKFLKFPTPMDESLASSHELGLDAVVDLLEVIVNEQKFVVSEEWLVELIEVLMALLRDPNNGMGQIGVLKLLTTCLERHVGGDKKVGLPKDLVQCIIDGLSQDWNEFITERWVNFLIDCLQLFDETLLQVLIPLVECFCSQITKAFENIKESNSTGTGNSESFFSYMNGVERLLVTAHHKLMMEEANMPSSPNPSASTTSFHGGNSGGTGNGSTQIPTMDQQHGFFGNVISGVFSVESPLARSTAANNRLTVLLCFQDTIKVCFEMWKWVISRSSSSSLTEKSPFLSSRLRSRTRKVMIKLYKLEALETLECLMERHREQPESEANVVFKIIHVLDGSRPKLTVPHLFESVTGRSNHPGAVEPVEKSTVATSLTIHQVMMFLVDYLRSLEHDAIEEIWHDCIGFIREVQNNQSLYKSILPLVLKFISVVAYKVDHVKFGEQRKIRKDLADLFTRLLSYTLTTRESSSDNSQDDSGNDELAITLREIVPGLRSILVDTDKVHTALTNMMMNMIVPVSKSKVFPKNMSSDILELLIAIMEFPQGHRSWRNIIGDIIFEQRFMNMSPSQAKQWMPVIKRWIGFDKERLKDYVNRLNTSNSVVLFGSSDETSVRKCNINRLAYIILGTDDFMFINIRDLSAKLEEMMTVSPDVLAEVFTCFRALVLRVDPQHLAPLWTLIYTHLLHTFQEVHNGQGEIKTVISACKLLDMLLCVGPEDFQLHEWLFICDNMDAIFRENKEAVGIIDKVSSEGVISTTPSIETVSHPPYSLINDTNQPLQIMNSSTTPEDKKRPILSGQSVKTLNDLKPFFDQLSIYAYEGIFSLKDPDLQTCKNDVLDDIFSK</sequence>
<evidence type="ECO:0000256" key="7">
    <source>
        <dbReference type="SAM" id="MobiDB-lite"/>
    </source>
</evidence>
<dbReference type="InterPro" id="IPR040314">
    <property type="entry name" value="DOP1"/>
</dbReference>
<evidence type="ECO:0000259" key="10">
    <source>
        <dbReference type="Pfam" id="PF24598"/>
    </source>
</evidence>
<dbReference type="PANTHER" id="PTHR14042:SF24">
    <property type="entry name" value="PROTEIN DOPEY-1 HOMOLOG"/>
    <property type="match status" value="1"/>
</dbReference>
<feature type="domain" description="DOP1-like middle TPR" evidence="9">
    <location>
        <begin position="387"/>
        <end position="563"/>
    </location>
</feature>
<keyword evidence="2" id="KW-0813">Transport</keyword>
<evidence type="ECO:0000256" key="5">
    <source>
        <dbReference type="ARBA" id="ARBA00023136"/>
    </source>
</evidence>
<keyword evidence="4" id="KW-0333">Golgi apparatus</keyword>
<gene>
    <name evidence="11" type="ORF">TRICI_000012</name>
</gene>
<reference evidence="11" key="1">
    <citation type="journal article" date="2019" name="G3 (Bethesda)">
        <title>Genome Assemblies of Two Rare Opportunistic Yeast Pathogens: Diutina rugosa (syn. Candida rugosa) and Trichomonascus ciferrii (syn. Candida ciferrii).</title>
        <authorList>
            <person name="Mixao V."/>
            <person name="Saus E."/>
            <person name="Hansen A.P."/>
            <person name="Lass-Florl C."/>
            <person name="Gabaldon T."/>
        </authorList>
    </citation>
    <scope>NUCLEOTIDE SEQUENCE</scope>
    <source>
        <strain evidence="11">CBS 4856</strain>
    </source>
</reference>
<dbReference type="InterPro" id="IPR016024">
    <property type="entry name" value="ARM-type_fold"/>
</dbReference>
<comment type="caution">
    <text evidence="11">The sequence shown here is derived from an EMBL/GenBank/DDBJ whole genome shotgun (WGS) entry which is preliminary data.</text>
</comment>
<keyword evidence="12" id="KW-1185">Reference proteome</keyword>
<feature type="region of interest" description="Disordered" evidence="7">
    <location>
        <begin position="1049"/>
        <end position="1080"/>
    </location>
</feature>
<dbReference type="VEuPathDB" id="FungiDB:TRICI_000012"/>
<evidence type="ECO:0000256" key="1">
    <source>
        <dbReference type="ARBA" id="ARBA00004395"/>
    </source>
</evidence>
<keyword evidence="5" id="KW-0472">Membrane</keyword>
<evidence type="ECO:0000259" key="9">
    <source>
        <dbReference type="Pfam" id="PF24597"/>
    </source>
</evidence>
<dbReference type="GO" id="GO:0015031">
    <property type="term" value="P:protein transport"/>
    <property type="evidence" value="ECO:0007669"/>
    <property type="project" value="UniProtKB-KW"/>
</dbReference>
<feature type="domain" description="DOP1 N-terminal" evidence="8">
    <location>
        <begin position="56"/>
        <end position="375"/>
    </location>
</feature>
<evidence type="ECO:0000313" key="12">
    <source>
        <dbReference type="Proteomes" id="UP000761534"/>
    </source>
</evidence>
<dbReference type="GO" id="GO:0005768">
    <property type="term" value="C:endosome"/>
    <property type="evidence" value="ECO:0007669"/>
    <property type="project" value="TreeGrafter"/>
</dbReference>
<dbReference type="PANTHER" id="PTHR14042">
    <property type="entry name" value="DOPEY-RELATED"/>
    <property type="match status" value="1"/>
</dbReference>
<dbReference type="Pfam" id="PF24597">
    <property type="entry name" value="TPR_DOP1_M"/>
    <property type="match status" value="1"/>
</dbReference>